<keyword evidence="2" id="KW-0472">Membrane</keyword>
<evidence type="ECO:0000256" key="2">
    <source>
        <dbReference type="SAM" id="Phobius"/>
    </source>
</evidence>
<keyword evidence="2" id="KW-0812">Transmembrane</keyword>
<feature type="transmembrane region" description="Helical" evidence="2">
    <location>
        <begin position="376"/>
        <end position="395"/>
    </location>
</feature>
<dbReference type="InterPro" id="IPR007813">
    <property type="entry name" value="PilN"/>
</dbReference>
<dbReference type="Pfam" id="PF11104">
    <property type="entry name" value="PilM_2"/>
    <property type="match status" value="1"/>
</dbReference>
<name>A0A3A4QVX4_9BACT</name>
<accession>A0A3A4QVX4</accession>
<organism evidence="3 4">
    <name type="scientific">Candidatus Auribacter fodinae</name>
    <dbReference type="NCBI Taxonomy" id="2093366"/>
    <lineage>
        <taxon>Bacteria</taxon>
        <taxon>Pseudomonadati</taxon>
        <taxon>Candidatus Auribacterota</taxon>
        <taxon>Candidatus Auribacteria</taxon>
        <taxon>Candidatus Auribacterales</taxon>
        <taxon>Candidatus Auribacteraceae</taxon>
        <taxon>Candidatus Auribacter</taxon>
    </lineage>
</organism>
<dbReference type="PANTHER" id="PTHR32432:SF3">
    <property type="entry name" value="ETHANOLAMINE UTILIZATION PROTEIN EUTJ"/>
    <property type="match status" value="1"/>
</dbReference>
<dbReference type="Pfam" id="PF05137">
    <property type="entry name" value="PilN"/>
    <property type="match status" value="1"/>
</dbReference>
<dbReference type="Gene3D" id="3.30.420.40">
    <property type="match status" value="2"/>
</dbReference>
<feature type="region of interest" description="Disordered" evidence="1">
    <location>
        <begin position="1"/>
        <end position="20"/>
    </location>
</feature>
<evidence type="ECO:0008006" key="5">
    <source>
        <dbReference type="Google" id="ProtNLM"/>
    </source>
</evidence>
<protein>
    <recommendedName>
        <fullName evidence="5">Type IV pilus assembly protein PilM</fullName>
    </recommendedName>
</protein>
<dbReference type="EMBL" id="QZJZ01000071">
    <property type="protein sequence ID" value="RJP58100.1"/>
    <property type="molecule type" value="Genomic_DNA"/>
</dbReference>
<dbReference type="Proteomes" id="UP000266426">
    <property type="component" value="Unassembled WGS sequence"/>
</dbReference>
<evidence type="ECO:0000313" key="3">
    <source>
        <dbReference type="EMBL" id="RJP58100.1"/>
    </source>
</evidence>
<evidence type="ECO:0000313" key="4">
    <source>
        <dbReference type="Proteomes" id="UP000266426"/>
    </source>
</evidence>
<dbReference type="Gene3D" id="3.30.1490.300">
    <property type="match status" value="1"/>
</dbReference>
<dbReference type="AlphaFoldDB" id="A0A3A4QVX4"/>
<dbReference type="InterPro" id="IPR050696">
    <property type="entry name" value="FtsA/MreB"/>
</dbReference>
<dbReference type="PANTHER" id="PTHR32432">
    <property type="entry name" value="CELL DIVISION PROTEIN FTSA-RELATED"/>
    <property type="match status" value="1"/>
</dbReference>
<reference evidence="3 4" key="1">
    <citation type="journal article" date="2017" name="ISME J.">
        <title>Energy and carbon metabolisms in a deep terrestrial subsurface fluid microbial community.</title>
        <authorList>
            <person name="Momper L."/>
            <person name="Jungbluth S.P."/>
            <person name="Lee M.D."/>
            <person name="Amend J.P."/>
        </authorList>
    </citation>
    <scope>NUCLEOTIDE SEQUENCE [LARGE SCALE GENOMIC DNA]</scope>
    <source>
        <strain evidence="3">SURF_26</strain>
    </source>
</reference>
<gene>
    <name evidence="3" type="ORF">C4541_08715</name>
</gene>
<evidence type="ECO:0000256" key="1">
    <source>
        <dbReference type="SAM" id="MobiDB-lite"/>
    </source>
</evidence>
<dbReference type="InterPro" id="IPR043129">
    <property type="entry name" value="ATPase_NBD"/>
</dbReference>
<proteinExistence type="predicted"/>
<dbReference type="InterPro" id="IPR005883">
    <property type="entry name" value="PilM"/>
</dbReference>
<sequence length="529" mass="59880">MWLMRRNMADKKNKKDKKKRYPSYALKPRTSIEVDSGCAKAVEMCLKKDGAVVISNIAVAALDYFSNAEIPGILRAFLHNNKFKAKTVTTCFPRSLSTIRFMELPSTDPAELSEMVSFQAIKQIPYSPEDMAVDFEIVDLNEAGYSTAMMVIAHKNVIYQTIDTLEDAGVYPERVDVNSQAILRAYFHLDSKKEEEQAPASEPQTATGKKSAVALVDIDYTNTTIQIICGKQLVFSRGITLGILHLVLKEKKFQAESANINWQSELIEELRRSFAVFSREHENYYIEKIVLSGGVSNFHNIDRNVRSRFQVPVETFNIITKIPALANLKEKLTINGKEISLMAPIGLIIPAREKQIDMIPQDIKDKRKQRLRSAQFAVAGVLLAALLLSGTYAFYAEMARKTKMIGYLETQINQIAPKVKDLELKRSKVNVIDEQVGGDRSSLDFLRELFRVVPEKIYLTAFLYDESKYIVLKGTAHTMSDVFELIPELENSPYFEKVSSRGVKRRQLGSKEIVDFEIQCSLIKTEDSL</sequence>
<comment type="caution">
    <text evidence="3">The sequence shown here is derived from an EMBL/GenBank/DDBJ whole genome shotgun (WGS) entry which is preliminary data.</text>
</comment>
<keyword evidence="2" id="KW-1133">Transmembrane helix</keyword>
<dbReference type="SUPFAM" id="SSF53067">
    <property type="entry name" value="Actin-like ATPase domain"/>
    <property type="match status" value="2"/>
</dbReference>